<reference evidence="2 3" key="1">
    <citation type="journal article" date="2012" name="J. Bacteriol.">
        <title>Complete genome sequences of Desulfosporosinus orientis DSM765T, Desulfosporosinus youngiae DSM17734T, Desulfosporosinus meridiei DSM13257T, and Desulfosporosinus acidiphilus DSM22704T.</title>
        <authorList>
            <person name="Pester M."/>
            <person name="Brambilla E."/>
            <person name="Alazard D."/>
            <person name="Rattei T."/>
            <person name="Weinmaier T."/>
            <person name="Han J."/>
            <person name="Lucas S."/>
            <person name="Lapidus A."/>
            <person name="Cheng J.F."/>
            <person name="Goodwin L."/>
            <person name="Pitluck S."/>
            <person name="Peters L."/>
            <person name="Ovchinnikova G."/>
            <person name="Teshima H."/>
            <person name="Detter J.C."/>
            <person name="Han C.S."/>
            <person name="Tapia R."/>
            <person name="Land M.L."/>
            <person name="Hauser L."/>
            <person name="Kyrpides N.C."/>
            <person name="Ivanova N.N."/>
            <person name="Pagani I."/>
            <person name="Huntmann M."/>
            <person name="Wei C.L."/>
            <person name="Davenport K.W."/>
            <person name="Daligault H."/>
            <person name="Chain P.S."/>
            <person name="Chen A."/>
            <person name="Mavromatis K."/>
            <person name="Markowitz V."/>
            <person name="Szeto E."/>
            <person name="Mikhailova N."/>
            <person name="Pati A."/>
            <person name="Wagner M."/>
            <person name="Woyke T."/>
            <person name="Ollivier B."/>
            <person name="Klenk H.P."/>
            <person name="Spring S."/>
            <person name="Loy A."/>
        </authorList>
    </citation>
    <scope>NUCLEOTIDE SEQUENCE [LARGE SCALE GENOMIC DNA]</scope>
    <source>
        <strain evidence="3">DSM 22704 / JCM 16185 / SJ4</strain>
    </source>
</reference>
<evidence type="ECO:0000313" key="2">
    <source>
        <dbReference type="EMBL" id="AFM40599.1"/>
    </source>
</evidence>
<dbReference type="HOGENOM" id="CLU_392192_0_0_9"/>
<feature type="chain" id="PRO_5003688041" evidence="1">
    <location>
        <begin position="28"/>
        <end position="703"/>
    </location>
</feature>
<protein>
    <submittedName>
        <fullName evidence="2">Cell wall-binding protein</fullName>
    </submittedName>
</protein>
<dbReference type="RefSeq" id="WP_014826606.1">
    <property type="nucleotide sequence ID" value="NC_018068.1"/>
</dbReference>
<dbReference type="InterPro" id="IPR051922">
    <property type="entry name" value="Bact_Sporulation_Assoc"/>
</dbReference>
<organism evidence="2 3">
    <name type="scientific">Desulfosporosinus acidiphilus (strain DSM 22704 / JCM 16185 / SJ4)</name>
    <dbReference type="NCBI Taxonomy" id="646529"/>
    <lineage>
        <taxon>Bacteria</taxon>
        <taxon>Bacillati</taxon>
        <taxon>Bacillota</taxon>
        <taxon>Clostridia</taxon>
        <taxon>Eubacteriales</taxon>
        <taxon>Desulfitobacteriaceae</taxon>
        <taxon>Desulfosporosinus</taxon>
    </lineage>
</organism>
<dbReference type="OrthoDB" id="185675at2"/>
<gene>
    <name evidence="2" type="ordered locus">Desaci_1595</name>
</gene>
<evidence type="ECO:0000313" key="3">
    <source>
        <dbReference type="Proteomes" id="UP000002892"/>
    </source>
</evidence>
<dbReference type="Pfam" id="PF04122">
    <property type="entry name" value="CW_binding_2"/>
    <property type="match status" value="3"/>
</dbReference>
<evidence type="ECO:0000256" key="1">
    <source>
        <dbReference type="SAM" id="SignalP"/>
    </source>
</evidence>
<dbReference type="AlphaFoldDB" id="I4D475"/>
<dbReference type="KEGG" id="dai:Desaci_1595"/>
<dbReference type="Gene3D" id="3.40.50.12090">
    <property type="match status" value="2"/>
</dbReference>
<dbReference type="InterPro" id="IPR007253">
    <property type="entry name" value="Cell_wall-bd_2"/>
</dbReference>
<dbReference type="PANTHER" id="PTHR30032:SF8">
    <property type="entry name" value="GERMINATION-SPECIFIC N-ACETYLMURAMOYL-L-ALANINE AMIDASE"/>
    <property type="match status" value="1"/>
</dbReference>
<keyword evidence="3" id="KW-1185">Reference proteome</keyword>
<sequence>MKKKAKLTTAAVTSTLLIFTMVGSVQAKPNYHRFFGHDRFQTSTAIAQQESQGKQMQNVILASAYSFPDALSASTLATKLNASIILVGSDINDSQTSLDYIQSHLEAGGNVTIIGGTGIINKRVEQWLHKAGYHVSRMGGLDRYITNSIIVNNLNVSTGTPVIIASGDEFPDALGVASLAASKGWPILLSGPNQLPESVKDFVTKDQPTSIYIIGGKAVINDTLTTTLQSLVPSAQIQRYGGVDRFETLSQILTKFYPNPTQIYLANGYDYADALSGSTLAAQNNAPILLIDPRSKQLPPSIRDYLITIRNTGSNPQVNVLGGSVGVPDWVIDQVNEIFGNSATSPGAVPLTVSNPSTTGVTVSLSPAINGLTASNFTLLNSSGTSIAVTGATTSNGGATYSISAALTAGQTYTLTANYGGNALGTAQSFTVPSFNQTIVVTSPSTTGFTVGLSSALNGLSTSNFTLQTSAGYNVPITGVTMANGGLTYTINAALSAGQTYTLTANYAGYSLGTAPSFTVPSIYSQTFTISTPSTIGVTVGLSSALNGLTTSNFILLNSAGYSVPVTSVTTLNGGATYSINAALTAGQTYTLTVNYGGSVLGTAQRFTVPYSITSETITVSNLSTTGFKVGLSSALNGLSTSNFTLLNSLGNQITINSVSTSDGGSTYTISAALNAGQTYTLMVNYAGNNLAPAQSFVILAAN</sequence>
<dbReference type="EMBL" id="CP003639">
    <property type="protein sequence ID" value="AFM40599.1"/>
    <property type="molecule type" value="Genomic_DNA"/>
</dbReference>
<proteinExistence type="predicted"/>
<dbReference type="eggNOG" id="COG2720">
    <property type="taxonomic scope" value="Bacteria"/>
</dbReference>
<dbReference type="PANTHER" id="PTHR30032">
    <property type="entry name" value="N-ACETYLMURAMOYL-L-ALANINE AMIDASE-RELATED"/>
    <property type="match status" value="1"/>
</dbReference>
<keyword evidence="1" id="KW-0732">Signal</keyword>
<dbReference type="Proteomes" id="UP000002892">
    <property type="component" value="Chromosome"/>
</dbReference>
<dbReference type="STRING" id="646529.Desaci_1595"/>
<feature type="signal peptide" evidence="1">
    <location>
        <begin position="1"/>
        <end position="27"/>
    </location>
</feature>
<name>I4D475_DESAJ</name>
<accession>I4D475</accession>